<dbReference type="AlphaFoldDB" id="A0A367FXF0"/>
<dbReference type="EMBL" id="PSQG01000021">
    <property type="protein sequence ID" value="RCH42506.1"/>
    <property type="molecule type" value="Genomic_DNA"/>
</dbReference>
<dbReference type="RefSeq" id="WP_114002564.1">
    <property type="nucleotide sequence ID" value="NZ_PSQG01000021.1"/>
</dbReference>
<evidence type="ECO:0000313" key="1">
    <source>
        <dbReference type="EMBL" id="RCH42506.1"/>
    </source>
</evidence>
<proteinExistence type="predicted"/>
<dbReference type="Proteomes" id="UP000253208">
    <property type="component" value="Unassembled WGS sequence"/>
</dbReference>
<name>A0A367FXF0_9FIRM</name>
<gene>
    <name evidence="1" type="ORF">C4886_13770</name>
</gene>
<comment type="caution">
    <text evidence="1">The sequence shown here is derived from an EMBL/GenBank/DDBJ whole genome shotgun (WGS) entry which is preliminary data.</text>
</comment>
<organism evidence="1 2">
    <name type="scientific">Blautia obeum</name>
    <dbReference type="NCBI Taxonomy" id="40520"/>
    <lineage>
        <taxon>Bacteria</taxon>
        <taxon>Bacillati</taxon>
        <taxon>Bacillota</taxon>
        <taxon>Clostridia</taxon>
        <taxon>Lachnospirales</taxon>
        <taxon>Lachnospiraceae</taxon>
        <taxon>Blautia</taxon>
    </lineage>
</organism>
<protein>
    <submittedName>
        <fullName evidence="1">Metal-binding protein</fullName>
    </submittedName>
</protein>
<reference evidence="1 2" key="1">
    <citation type="submission" date="2018-02" db="EMBL/GenBank/DDBJ databases">
        <title>Complete genome sequencing of Faecalibacterium prausnitzii strains isolated from the human gut.</title>
        <authorList>
            <person name="Fitzgerald B.C."/>
            <person name="Shkoporov A.N."/>
            <person name="Ross P.R."/>
            <person name="Hill C."/>
        </authorList>
    </citation>
    <scope>NUCLEOTIDE SEQUENCE [LARGE SCALE GENOMIC DNA]</scope>
    <source>
        <strain evidence="1 2">APC942/31-1</strain>
    </source>
</reference>
<dbReference type="InterPro" id="IPR019271">
    <property type="entry name" value="DUF2284_metal-binding"/>
</dbReference>
<sequence>MLNIKELEEMGKKAGFSYVALLKSDSIQLMPEVREMCKNNTCHMYAKRWSCPPGCGDLEVCRKKIEKYRGGIIVQTVGKLEDPLDGETMMETEAVHKQNFYEFEKMLRERWPGMLPIGAGCCTKCKTCTYPDAPCRFPEQAFSSMEAYGMLVTQVCQANGLEYYYGPCTIAYTSCYLLE</sequence>
<accession>A0A367FXF0</accession>
<evidence type="ECO:0000313" key="2">
    <source>
        <dbReference type="Proteomes" id="UP000253208"/>
    </source>
</evidence>
<dbReference type="Pfam" id="PF10050">
    <property type="entry name" value="DUF2284"/>
    <property type="match status" value="1"/>
</dbReference>